<dbReference type="RefSeq" id="YP_009296563.1">
    <property type="nucleotide sequence ID" value="NC_031172.1"/>
</dbReference>
<reference evidence="3" key="1">
    <citation type="journal article" date="2016" name="BMC Biol.">
        <title>Parallel evolution of highly conserved plastid genome architecture in red seaweeds and seed plants.</title>
        <authorList>
            <person name="Lee J."/>
            <person name="Cho C.H."/>
            <person name="Park S.I."/>
            <person name="Choi J.W."/>
            <person name="Song H.S."/>
            <person name="West J.A."/>
            <person name="Bhattacharya D."/>
            <person name="Yoon H.S."/>
        </authorList>
    </citation>
    <scope>NUCLEOTIDE SEQUENCE</scope>
</reference>
<feature type="domain" description="Group II intron maturase-specific" evidence="1">
    <location>
        <begin position="343"/>
        <end position="408"/>
    </location>
</feature>
<dbReference type="InterPro" id="IPR013597">
    <property type="entry name" value="Mat_intron_G2"/>
</dbReference>
<name>A0A1C9CBD0_9FLOR</name>
<proteinExistence type="predicted"/>
<dbReference type="Pfam" id="PF08388">
    <property type="entry name" value="GIIM"/>
    <property type="match status" value="1"/>
</dbReference>
<dbReference type="GeneID" id="29072939"/>
<sequence length="460" mass="55131">MSKKLFTNFSALKWEHINWFITRHYVARLQNRIYTAAFNQQYKKLHKLQKKLLFSSHSKLLSVFITTQHKSIYINSCNKLNIARYLVTSSSSYQVYLACSTYLKTKKENQQLLLSLIKQARQLLCELIFKPEWTAKTFRNLYKFTISDYNKYHKIVKIIRNLHKVCNTYTLTLDLAMYIMYGNYLGVVTQLPKASSLFLQYAIKRWLQKENLFAFKARKDLFNNLSSYVALQKNSLPVQIIISLFINNLSSWLIQKKFNLKVKFFINNSQLIFLCKNLSIQFSLVSFIKRWFVESQTDIRLLQVRLSNTYSGFDFLGFRIQKKQKSFVVTISSKSKILLWYELSKIIRRSKSVSSYQLIQRLSPRIAFWGNYFKYSQCLEVFSHLDYLLHLRIWIWLLRRHSVISKSIIVHNYFPKNKKCIYNQFLLKSNWIFYGFSEKTFEECFLVRFLWFKYLRSGSC</sequence>
<evidence type="ECO:0000313" key="3">
    <source>
        <dbReference type="EMBL" id="AOM65703.1"/>
    </source>
</evidence>
<feature type="domain" description="Reverse transcriptase N-terminal" evidence="2">
    <location>
        <begin position="14"/>
        <end position="68"/>
    </location>
</feature>
<organism evidence="3">
    <name type="scientific">Apophlaea sinclairii</name>
    <dbReference type="NCBI Taxonomy" id="212746"/>
    <lineage>
        <taxon>Eukaryota</taxon>
        <taxon>Rhodophyta</taxon>
        <taxon>Florideophyceae</taxon>
        <taxon>Hildenbrandiophycidae</taxon>
        <taxon>Hildenbrandiales</taxon>
        <taxon>Hildenbrandiaceae</taxon>
        <taxon>Apophlaea</taxon>
    </lineage>
</organism>
<dbReference type="Pfam" id="PF13655">
    <property type="entry name" value="RVT_N"/>
    <property type="match status" value="1"/>
</dbReference>
<keyword evidence="3" id="KW-0934">Plastid</keyword>
<gene>
    <name evidence="3" type="primary">orf461</name>
    <name evidence="3" type="ORF">Apop_013</name>
</gene>
<accession>A0A1C9CBD0</accession>
<evidence type="ECO:0000259" key="2">
    <source>
        <dbReference type="Pfam" id="PF13655"/>
    </source>
</evidence>
<dbReference type="EMBL" id="KX284716">
    <property type="protein sequence ID" value="AOM65703.1"/>
    <property type="molecule type" value="Genomic_DNA"/>
</dbReference>
<geneLocation type="plastid" evidence="3"/>
<evidence type="ECO:0000259" key="1">
    <source>
        <dbReference type="Pfam" id="PF08388"/>
    </source>
</evidence>
<dbReference type="AlphaFoldDB" id="A0A1C9CBD0"/>
<dbReference type="InterPro" id="IPR025960">
    <property type="entry name" value="RVT_N"/>
</dbReference>
<evidence type="ECO:0008006" key="4">
    <source>
        <dbReference type="Google" id="ProtNLM"/>
    </source>
</evidence>
<protein>
    <recommendedName>
        <fullName evidence="4">Reverse transcriptase N-terminal domain-containing protein</fullName>
    </recommendedName>
</protein>